<evidence type="ECO:0000259" key="7">
    <source>
        <dbReference type="Pfam" id="PF00482"/>
    </source>
</evidence>
<dbReference type="GO" id="GO:0005886">
    <property type="term" value="C:plasma membrane"/>
    <property type="evidence" value="ECO:0007669"/>
    <property type="project" value="UniProtKB-SubCell"/>
</dbReference>
<evidence type="ECO:0000313" key="9">
    <source>
        <dbReference type="Proteomes" id="UP000298246"/>
    </source>
</evidence>
<feature type="transmembrane region" description="Helical" evidence="6">
    <location>
        <begin position="87"/>
        <end position="107"/>
    </location>
</feature>
<dbReference type="InterPro" id="IPR018076">
    <property type="entry name" value="T2SS_GspF_dom"/>
</dbReference>
<proteinExistence type="predicted"/>
<sequence>MLTGMWIVLAALVLLVVGSYGAAGKQYAEFIAGHTGKFQLTFMAPASLYLLDKTGLMERISRTVNKIHHKIVALYGSKAGWNYTRMFIAQLLSAFLLLLIIAVLLGIASEGNLTLVAVGILLAVLTPPLMVRDLDKQIRVRKQDMLLELPEFLNKITLLVNAGETVQKAMMHCVDQGKPPEISPLYAELREVANQLRNNYSFALALEELSKRCAVQEVTVFTTTVLLNYRRGGDEFVIALQQLSRNLWEKRKAISRTMGEEASSKLVFPMVMIFLVVMVVVAAPAIMMMK</sequence>
<comment type="caution">
    <text evidence="8">The sequence shown here is derived from an EMBL/GenBank/DDBJ whole genome shotgun (WGS) entry which is preliminary data.</text>
</comment>
<dbReference type="AlphaFoldDB" id="A0A4Y8Q9M2"/>
<dbReference type="PANTHER" id="PTHR35007">
    <property type="entry name" value="INTEGRAL MEMBRANE PROTEIN-RELATED"/>
    <property type="match status" value="1"/>
</dbReference>
<keyword evidence="2" id="KW-1003">Cell membrane</keyword>
<evidence type="ECO:0000313" key="8">
    <source>
        <dbReference type="EMBL" id="TFE90670.1"/>
    </source>
</evidence>
<keyword evidence="4 6" id="KW-1133">Transmembrane helix</keyword>
<name>A0A4Y8Q9M2_9BACL</name>
<comment type="subcellular location">
    <subcellularLocation>
        <location evidence="1">Cell membrane</location>
        <topology evidence="1">Multi-pass membrane protein</topology>
    </subcellularLocation>
</comment>
<dbReference type="Pfam" id="PF00482">
    <property type="entry name" value="T2SSF"/>
    <property type="match status" value="1"/>
</dbReference>
<organism evidence="8 9">
    <name type="scientific">Paenibacillus athensensis</name>
    <dbReference type="NCBI Taxonomy" id="1967502"/>
    <lineage>
        <taxon>Bacteria</taxon>
        <taxon>Bacillati</taxon>
        <taxon>Bacillota</taxon>
        <taxon>Bacilli</taxon>
        <taxon>Bacillales</taxon>
        <taxon>Paenibacillaceae</taxon>
        <taxon>Paenibacillus</taxon>
    </lineage>
</organism>
<accession>A0A4Y8Q9M2</accession>
<feature type="domain" description="Type II secretion system protein GspF" evidence="7">
    <location>
        <begin position="152"/>
        <end position="282"/>
    </location>
</feature>
<keyword evidence="3 6" id="KW-0812">Transmembrane</keyword>
<dbReference type="EMBL" id="MYFO01000004">
    <property type="protein sequence ID" value="TFE90670.1"/>
    <property type="molecule type" value="Genomic_DNA"/>
</dbReference>
<protein>
    <recommendedName>
        <fullName evidence="7">Type II secretion system protein GspF domain-containing protein</fullName>
    </recommendedName>
</protein>
<keyword evidence="5 6" id="KW-0472">Membrane</keyword>
<feature type="transmembrane region" description="Helical" evidence="6">
    <location>
        <begin position="266"/>
        <end position="287"/>
    </location>
</feature>
<evidence type="ECO:0000256" key="5">
    <source>
        <dbReference type="ARBA" id="ARBA00023136"/>
    </source>
</evidence>
<feature type="transmembrane region" description="Helical" evidence="6">
    <location>
        <begin position="113"/>
        <end position="131"/>
    </location>
</feature>
<evidence type="ECO:0000256" key="1">
    <source>
        <dbReference type="ARBA" id="ARBA00004651"/>
    </source>
</evidence>
<evidence type="ECO:0000256" key="2">
    <source>
        <dbReference type="ARBA" id="ARBA00022475"/>
    </source>
</evidence>
<evidence type="ECO:0000256" key="4">
    <source>
        <dbReference type="ARBA" id="ARBA00022989"/>
    </source>
</evidence>
<evidence type="ECO:0000256" key="3">
    <source>
        <dbReference type="ARBA" id="ARBA00022692"/>
    </source>
</evidence>
<gene>
    <name evidence="8" type="ORF">B5M42_05215</name>
</gene>
<evidence type="ECO:0000256" key="6">
    <source>
        <dbReference type="SAM" id="Phobius"/>
    </source>
</evidence>
<dbReference type="RefSeq" id="WP_134750449.1">
    <property type="nucleotide sequence ID" value="NZ_MYFO02000008.1"/>
</dbReference>
<dbReference type="OrthoDB" id="9793966at2"/>
<dbReference type="PANTHER" id="PTHR35007:SF2">
    <property type="entry name" value="PILUS ASSEMBLE PROTEIN"/>
    <property type="match status" value="1"/>
</dbReference>
<reference evidence="8 9" key="1">
    <citation type="submission" date="2017-03" db="EMBL/GenBank/DDBJ databases">
        <title>Isolation of Levoglucosan Utilizing Bacteria.</title>
        <authorList>
            <person name="Arya A.S."/>
        </authorList>
    </citation>
    <scope>NUCLEOTIDE SEQUENCE [LARGE SCALE GENOMIC DNA]</scope>
    <source>
        <strain evidence="8 9">MEC069</strain>
    </source>
</reference>
<keyword evidence="9" id="KW-1185">Reference proteome</keyword>
<dbReference type="Proteomes" id="UP000298246">
    <property type="component" value="Unassembled WGS sequence"/>
</dbReference>